<evidence type="ECO:0000259" key="14">
    <source>
        <dbReference type="PROSITE" id="PS50127"/>
    </source>
</evidence>
<dbReference type="Gene3D" id="3.10.110.10">
    <property type="entry name" value="Ubiquitin Conjugating Enzyme"/>
    <property type="match status" value="1"/>
</dbReference>
<dbReference type="InterPro" id="IPR036443">
    <property type="entry name" value="Znf_RanBP2_sf"/>
</dbReference>
<evidence type="ECO:0000256" key="5">
    <source>
        <dbReference type="ARBA" id="ARBA00022679"/>
    </source>
</evidence>
<evidence type="ECO:0000256" key="10">
    <source>
        <dbReference type="ARBA" id="ARBA00022833"/>
    </source>
</evidence>
<sequence length="733" mass="81934">MASAVLSSEPSTSTASTSTSSDADALDLLQRLQQAIFSGQPQMAANVASELAKMRANCSMSMRRSEIQLVDVKVAEEPIRVPVEATTTISDLEMQIYQKHKVPIRGRCVVLLETTLPSQENLDSTNIACEASTSAGLGYSTNTKETMNGTAMDHEIADIEWACSACTYLNEPADIACAMCETNRVPSSNTAANSAQPEVISLPSSSSDEELPTEDAFANYQELLSMEQTDLITNLEAFECPICEDVYYPGDGVILKTCLHHFCRDCLTKVIESCSEAEIKCPYTVDYLCDQFLQDREIRALLSEESYAHYLQICMKQAESKIANAFHCKTPDCSGWCEFDNDADIFACPVCQRNNCLACQAIHDGLNCAQYQKKILIESANNMPVLNAPTNSVEQFYLQKMKAMQYDTYDMIAEDDVLGVKFNVSYHFERNLKEDVGKNRPCLMKRLGQEAVALSTSLPLSYKSSVFVRCDTDRLVVMKALITGPADTPYANGCFEFDIYFPPNYPNQPMLVNFETTGRQSVRFNPNLYNDGKVCLSLLNTWHGRPEERWNPKVSTSLQALVSIQSLILVPEPYFNEPGFEKSRKTEYGKKHSSKYNINIMEATVKWAMLEQLRNPTPCFKDIIRSHFWLKRNEITNQIINWINLVEMNKKRRQQSHSASSIRHNFKLLCDEFAKLTPPPGFEDLSSLPQFKYKAPYFTSSFPLAPAASTSTASGASTSTASTSEPSTSSFYS</sequence>
<evidence type="ECO:0000313" key="17">
    <source>
        <dbReference type="EMBL" id="KAK7586069.1"/>
    </source>
</evidence>
<feature type="domain" description="RanBP2-type" evidence="15">
    <location>
        <begin position="156"/>
        <end position="186"/>
    </location>
</feature>
<comment type="catalytic activity">
    <reaction evidence="1">
        <text>[E2 ubiquitin-conjugating enzyme]-S-ubiquitinyl-L-cysteine + [acceptor protein]-L-lysine = [E2 ubiquitin-conjugating enzyme]-L-cysteine + [acceptor protein]-N(6)-ubiquitinyl-L-lysine.</text>
        <dbReference type="EC" id="2.3.2.31"/>
    </reaction>
</comment>
<dbReference type="GO" id="GO:0005634">
    <property type="term" value="C:nucleus"/>
    <property type="evidence" value="ECO:0007669"/>
    <property type="project" value="TreeGrafter"/>
</dbReference>
<dbReference type="InterPro" id="IPR047558">
    <property type="entry name" value="BRcat_RBR_HOIL1"/>
</dbReference>
<dbReference type="InterPro" id="IPR044066">
    <property type="entry name" value="TRIAD_supradom"/>
</dbReference>
<dbReference type="CDD" id="cd16633">
    <property type="entry name" value="mRING-HC-C3HC3D_RBR_HOIL1"/>
    <property type="match status" value="1"/>
</dbReference>
<dbReference type="InterPro" id="IPR001841">
    <property type="entry name" value="Znf_RING"/>
</dbReference>
<evidence type="ECO:0000256" key="12">
    <source>
        <dbReference type="SAM" id="MobiDB-lite"/>
    </source>
</evidence>
<evidence type="ECO:0000259" key="13">
    <source>
        <dbReference type="PROSITE" id="PS50089"/>
    </source>
</evidence>
<dbReference type="SUPFAM" id="SSF54495">
    <property type="entry name" value="UBC-like"/>
    <property type="match status" value="1"/>
</dbReference>
<proteinExistence type="inferred from homology"/>
<feature type="region of interest" description="Disordered" evidence="12">
    <location>
        <begin position="706"/>
        <end position="733"/>
    </location>
</feature>
<keyword evidence="10" id="KW-0862">Zinc</keyword>
<dbReference type="CDD" id="cd23810">
    <property type="entry name" value="UBCc_BIRC6"/>
    <property type="match status" value="1"/>
</dbReference>
<dbReference type="FunFam" id="3.30.40.10:FF:000137">
    <property type="entry name" value="RanBP-type and C3HC4-type zinc finger-containing protein 1"/>
    <property type="match status" value="1"/>
</dbReference>
<accession>A0AAN9Y376</accession>
<dbReference type="InterPro" id="IPR001876">
    <property type="entry name" value="Znf_RanBP2"/>
</dbReference>
<dbReference type="InterPro" id="IPR000608">
    <property type="entry name" value="UBC"/>
</dbReference>
<evidence type="ECO:0000259" key="16">
    <source>
        <dbReference type="PROSITE" id="PS51873"/>
    </source>
</evidence>
<dbReference type="PROSITE" id="PS50127">
    <property type="entry name" value="UBC_2"/>
    <property type="match status" value="1"/>
</dbReference>
<dbReference type="PANTHER" id="PTHR46116:SF39">
    <property type="entry name" value="BACULOVIRAL IAP REPEAT-CONTAINING PROTEIN 6"/>
    <property type="match status" value="1"/>
</dbReference>
<comment type="similarity">
    <text evidence="2">Belongs to the RBR family.</text>
</comment>
<evidence type="ECO:0000256" key="4">
    <source>
        <dbReference type="ARBA" id="ARBA00017887"/>
    </source>
</evidence>
<dbReference type="FunFam" id="3.10.110.10:FF:000014">
    <property type="entry name" value="Baculoviral IAP repeat-containing protein 6"/>
    <property type="match status" value="1"/>
</dbReference>
<dbReference type="PROSITE" id="PS50089">
    <property type="entry name" value="ZF_RING_2"/>
    <property type="match status" value="1"/>
</dbReference>
<dbReference type="SUPFAM" id="SSF57850">
    <property type="entry name" value="RING/U-box"/>
    <property type="match status" value="2"/>
</dbReference>
<name>A0AAN9Y376_9HEMI</name>
<feature type="domain" description="UBC core" evidence="14">
    <location>
        <begin position="442"/>
        <end position="609"/>
    </location>
</feature>
<keyword evidence="6" id="KW-0479">Metal-binding</keyword>
<keyword evidence="8 11" id="KW-0863">Zinc-finger</keyword>
<feature type="region of interest" description="Disordered" evidence="12">
    <location>
        <begin position="1"/>
        <end position="21"/>
    </location>
</feature>
<evidence type="ECO:0000256" key="6">
    <source>
        <dbReference type="ARBA" id="ARBA00022723"/>
    </source>
</evidence>
<dbReference type="PROSITE" id="PS00518">
    <property type="entry name" value="ZF_RING_1"/>
    <property type="match status" value="1"/>
</dbReference>
<dbReference type="Pfam" id="PF13639">
    <property type="entry name" value="zf-RING_2"/>
    <property type="match status" value="1"/>
</dbReference>
<feature type="domain" description="RING-type" evidence="16">
    <location>
        <begin position="236"/>
        <end position="394"/>
    </location>
</feature>
<dbReference type="PROSITE" id="PS01358">
    <property type="entry name" value="ZF_RANBP2_1"/>
    <property type="match status" value="1"/>
</dbReference>
<dbReference type="GO" id="GO:0043066">
    <property type="term" value="P:negative regulation of apoptotic process"/>
    <property type="evidence" value="ECO:0007669"/>
    <property type="project" value="TreeGrafter"/>
</dbReference>
<evidence type="ECO:0000313" key="18">
    <source>
        <dbReference type="Proteomes" id="UP001367676"/>
    </source>
</evidence>
<evidence type="ECO:0000256" key="3">
    <source>
        <dbReference type="ARBA" id="ARBA00012251"/>
    </source>
</evidence>
<comment type="caution">
    <text evidence="17">The sequence shown here is derived from an EMBL/GenBank/DDBJ whole genome shotgun (WGS) entry which is preliminary data.</text>
</comment>
<feature type="domain" description="RING-type" evidence="13">
    <location>
        <begin position="240"/>
        <end position="282"/>
    </location>
</feature>
<evidence type="ECO:0000259" key="15">
    <source>
        <dbReference type="PROSITE" id="PS50199"/>
    </source>
</evidence>
<feature type="compositionally biased region" description="Polar residues" evidence="12">
    <location>
        <begin position="1"/>
        <end position="10"/>
    </location>
</feature>
<dbReference type="EC" id="2.3.2.31" evidence="3"/>
<dbReference type="GO" id="GO:0008270">
    <property type="term" value="F:zinc ion binding"/>
    <property type="evidence" value="ECO:0007669"/>
    <property type="project" value="UniProtKB-KW"/>
</dbReference>
<evidence type="ECO:0000256" key="9">
    <source>
        <dbReference type="ARBA" id="ARBA00022786"/>
    </source>
</evidence>
<dbReference type="PROSITE" id="PS50199">
    <property type="entry name" value="ZF_RANBP2_2"/>
    <property type="match status" value="1"/>
</dbReference>
<keyword evidence="7" id="KW-0677">Repeat</keyword>
<evidence type="ECO:0000256" key="7">
    <source>
        <dbReference type="ARBA" id="ARBA00022737"/>
    </source>
</evidence>
<organism evidence="17 18">
    <name type="scientific">Parthenolecanium corni</name>
    <dbReference type="NCBI Taxonomy" id="536013"/>
    <lineage>
        <taxon>Eukaryota</taxon>
        <taxon>Metazoa</taxon>
        <taxon>Ecdysozoa</taxon>
        <taxon>Arthropoda</taxon>
        <taxon>Hexapoda</taxon>
        <taxon>Insecta</taxon>
        <taxon>Pterygota</taxon>
        <taxon>Neoptera</taxon>
        <taxon>Paraneoptera</taxon>
        <taxon>Hemiptera</taxon>
        <taxon>Sternorrhyncha</taxon>
        <taxon>Coccoidea</taxon>
        <taxon>Coccidae</taxon>
        <taxon>Parthenolecanium</taxon>
    </lineage>
</organism>
<dbReference type="InterPro" id="IPR016135">
    <property type="entry name" value="UBQ-conjugating_enzyme/RWD"/>
</dbReference>
<dbReference type="SMART" id="SM00184">
    <property type="entry name" value="RING"/>
    <property type="match status" value="1"/>
</dbReference>
<dbReference type="GO" id="GO:0061630">
    <property type="term" value="F:ubiquitin protein ligase activity"/>
    <property type="evidence" value="ECO:0007669"/>
    <property type="project" value="UniProtKB-EC"/>
</dbReference>
<dbReference type="Gene3D" id="2.30.30.380">
    <property type="entry name" value="Zn-finger domain of Sec23/24"/>
    <property type="match status" value="1"/>
</dbReference>
<gene>
    <name evidence="17" type="ORF">V9T40_003945</name>
</gene>
<protein>
    <recommendedName>
        <fullName evidence="4">RanBP-type and C3HC4-type zinc finger-containing protein 1</fullName>
        <ecNumber evidence="3">2.3.2.31</ecNumber>
    </recommendedName>
</protein>
<dbReference type="InterPro" id="IPR047559">
    <property type="entry name" value="HOIL1_RBR_mRING-HC-C3HC3D"/>
</dbReference>
<keyword evidence="18" id="KW-1185">Reference proteome</keyword>
<dbReference type="SMART" id="SM00212">
    <property type="entry name" value="UBCc"/>
    <property type="match status" value="1"/>
</dbReference>
<keyword evidence="9" id="KW-0833">Ubl conjugation pathway</keyword>
<dbReference type="SUPFAM" id="SSF90209">
    <property type="entry name" value="Ran binding protein zinc finger-like"/>
    <property type="match status" value="1"/>
</dbReference>
<evidence type="ECO:0000256" key="11">
    <source>
        <dbReference type="PROSITE-ProRule" id="PRU00322"/>
    </source>
</evidence>
<evidence type="ECO:0000256" key="2">
    <source>
        <dbReference type="ARBA" id="ARBA00008278"/>
    </source>
</evidence>
<evidence type="ECO:0000256" key="1">
    <source>
        <dbReference type="ARBA" id="ARBA00001798"/>
    </source>
</evidence>
<dbReference type="Pfam" id="PF00179">
    <property type="entry name" value="UQ_con"/>
    <property type="match status" value="1"/>
</dbReference>
<dbReference type="CDD" id="cd20345">
    <property type="entry name" value="BRcat_RBR_HOIL1"/>
    <property type="match status" value="1"/>
</dbReference>
<dbReference type="PANTHER" id="PTHR46116">
    <property type="entry name" value="(E3-INDEPENDENT) E2 UBIQUITIN-CONJUGATING ENZYME"/>
    <property type="match status" value="1"/>
</dbReference>
<dbReference type="InterPro" id="IPR013083">
    <property type="entry name" value="Znf_RING/FYVE/PHD"/>
</dbReference>
<dbReference type="InterPro" id="IPR017907">
    <property type="entry name" value="Znf_RING_CS"/>
</dbReference>
<dbReference type="Proteomes" id="UP001367676">
    <property type="component" value="Unassembled WGS sequence"/>
</dbReference>
<feature type="compositionally biased region" description="Low complexity" evidence="12">
    <location>
        <begin position="11"/>
        <end position="21"/>
    </location>
</feature>
<dbReference type="EMBL" id="JBBCAQ010000027">
    <property type="protein sequence ID" value="KAK7586069.1"/>
    <property type="molecule type" value="Genomic_DNA"/>
</dbReference>
<dbReference type="PROSITE" id="PS51873">
    <property type="entry name" value="TRIAD"/>
    <property type="match status" value="1"/>
</dbReference>
<dbReference type="GO" id="GO:0004869">
    <property type="term" value="F:cysteine-type endopeptidase inhibitor activity"/>
    <property type="evidence" value="ECO:0007669"/>
    <property type="project" value="TreeGrafter"/>
</dbReference>
<dbReference type="Gene3D" id="3.30.40.10">
    <property type="entry name" value="Zinc/RING finger domain, C3HC4 (zinc finger)"/>
    <property type="match status" value="1"/>
</dbReference>
<evidence type="ECO:0000256" key="8">
    <source>
        <dbReference type="ARBA" id="ARBA00022771"/>
    </source>
</evidence>
<reference evidence="17 18" key="1">
    <citation type="submission" date="2024-03" db="EMBL/GenBank/DDBJ databases">
        <title>Adaptation during the transition from Ophiocordyceps entomopathogen to insect associate is accompanied by gene loss and intensified selection.</title>
        <authorList>
            <person name="Ward C.M."/>
            <person name="Onetto C.A."/>
            <person name="Borneman A.R."/>
        </authorList>
    </citation>
    <scope>NUCLEOTIDE SEQUENCE [LARGE SCALE GENOMIC DNA]</scope>
    <source>
        <strain evidence="17">AWRI1</strain>
        <tissue evidence="17">Single Adult Female</tissue>
    </source>
</reference>
<dbReference type="AlphaFoldDB" id="A0AAN9Y376"/>
<keyword evidence="5" id="KW-0808">Transferase</keyword>
<dbReference type="SMART" id="SM00547">
    <property type="entry name" value="ZnF_RBZ"/>
    <property type="match status" value="1"/>
</dbReference>